<dbReference type="InterPro" id="IPR050642">
    <property type="entry name" value="PDH_E1_Alpha_Subunit"/>
</dbReference>
<protein>
    <submittedName>
        <fullName evidence="5">Unannotated protein</fullName>
    </submittedName>
</protein>
<reference evidence="5" key="1">
    <citation type="submission" date="2020-05" db="EMBL/GenBank/DDBJ databases">
        <authorList>
            <person name="Chiriac C."/>
            <person name="Salcher M."/>
            <person name="Ghai R."/>
            <person name="Kavagutti S V."/>
        </authorList>
    </citation>
    <scope>NUCLEOTIDE SEQUENCE</scope>
</reference>
<dbReference type="InterPro" id="IPR001017">
    <property type="entry name" value="DH_E1"/>
</dbReference>
<keyword evidence="3" id="KW-0786">Thiamine pyrophosphate</keyword>
<keyword evidence="2" id="KW-0560">Oxidoreductase</keyword>
<proteinExistence type="predicted"/>
<comment type="cofactor">
    <cofactor evidence="1">
        <name>thiamine diphosphate</name>
        <dbReference type="ChEBI" id="CHEBI:58937"/>
    </cofactor>
</comment>
<evidence type="ECO:0000313" key="5">
    <source>
        <dbReference type="EMBL" id="CAB4923321.1"/>
    </source>
</evidence>
<dbReference type="CDD" id="cd02000">
    <property type="entry name" value="TPP_E1_PDC_ADC_BCADC"/>
    <property type="match status" value="1"/>
</dbReference>
<dbReference type="PANTHER" id="PTHR11516">
    <property type="entry name" value="PYRUVATE DEHYDROGENASE E1 COMPONENT, ALPHA SUBUNIT BACTERIAL AND ORGANELLAR"/>
    <property type="match status" value="1"/>
</dbReference>
<dbReference type="PANTHER" id="PTHR11516:SF41">
    <property type="entry name" value="3-METHYL-2-OXOBUTANOATE DEHYDROGENASE SUBUNIT ALPHA"/>
    <property type="match status" value="1"/>
</dbReference>
<evidence type="ECO:0000259" key="4">
    <source>
        <dbReference type="Pfam" id="PF00676"/>
    </source>
</evidence>
<evidence type="ECO:0000256" key="3">
    <source>
        <dbReference type="ARBA" id="ARBA00023052"/>
    </source>
</evidence>
<dbReference type="InterPro" id="IPR029061">
    <property type="entry name" value="THDP-binding"/>
</dbReference>
<dbReference type="GO" id="GO:0004739">
    <property type="term" value="F:pyruvate dehydrogenase (acetyl-transferring) activity"/>
    <property type="evidence" value="ECO:0007669"/>
    <property type="project" value="TreeGrafter"/>
</dbReference>
<dbReference type="EMBL" id="CAFBMZ010000026">
    <property type="protein sequence ID" value="CAB4923321.1"/>
    <property type="molecule type" value="Genomic_DNA"/>
</dbReference>
<accession>A0A6J7HQK1</accession>
<dbReference type="Gene3D" id="3.40.50.970">
    <property type="match status" value="1"/>
</dbReference>
<name>A0A6J7HQK1_9ZZZZ</name>
<dbReference type="SUPFAM" id="SSF52518">
    <property type="entry name" value="Thiamin diphosphate-binding fold (THDP-binding)"/>
    <property type="match status" value="1"/>
</dbReference>
<evidence type="ECO:0000256" key="2">
    <source>
        <dbReference type="ARBA" id="ARBA00023002"/>
    </source>
</evidence>
<feature type="domain" description="Dehydrogenase E1 component" evidence="4">
    <location>
        <begin position="24"/>
        <end position="320"/>
    </location>
</feature>
<sequence>MSTQHEVQSKRRSNLSDPVEQLRRMFEIRYFEEEIVGLFSEGLVHGTTHTCQGQEALNIGLAATLNPDDFVACTYRSHGFALALGLTPEAALGEIMGRTTGCIGGVGGSMHLSAPELGLLPTFAIVGAGLPIAAGAALAFQTRGENRVAVAVFGDGAANIGAFHEALNLASVWKLPVIFICDNNLYGEYSRIETTTSVVDIAQRAASYSMPSEIIDGMILADVIASLKRAIDRARTGGGPTLIEAKTYRYAGHSRADLATYRPEGELESWLPRDPLLVRQNELIAAGVLTTQEVAAISDQERASIAKVIEYTRNAPFPSPDAIFKNIWTQ</sequence>
<organism evidence="5">
    <name type="scientific">freshwater metagenome</name>
    <dbReference type="NCBI Taxonomy" id="449393"/>
    <lineage>
        <taxon>unclassified sequences</taxon>
        <taxon>metagenomes</taxon>
        <taxon>ecological metagenomes</taxon>
    </lineage>
</organism>
<dbReference type="Pfam" id="PF00676">
    <property type="entry name" value="E1_dh"/>
    <property type="match status" value="1"/>
</dbReference>
<dbReference type="AlphaFoldDB" id="A0A6J7HQK1"/>
<dbReference type="GO" id="GO:0006086">
    <property type="term" value="P:pyruvate decarboxylation to acetyl-CoA"/>
    <property type="evidence" value="ECO:0007669"/>
    <property type="project" value="TreeGrafter"/>
</dbReference>
<gene>
    <name evidence="5" type="ORF">UFOPK3684_00524</name>
</gene>
<evidence type="ECO:0000256" key="1">
    <source>
        <dbReference type="ARBA" id="ARBA00001964"/>
    </source>
</evidence>